<sequence>MEVEVKLRLLTAAAHLRLTALLTPFHLKTLHQRNLFFDTPQYDLSLRHRAVLRLRFLQNNNTSSSPPPPQPQRCILSLKAKPTLANGISRVEEDEEEIDAGSGRECVDSPSKLSDLGSRVLKRVREEYGFEDFRGFVCLGGFENVRNVYEWRGVKLEVDETKFAFGDCYEVECETEEPERVKSMIAEFLSANGIEFKDSDMTKFAVFRSGKLPLTD</sequence>
<evidence type="ECO:0000313" key="2">
    <source>
        <dbReference type="EMBL" id="KAG2298047.1"/>
    </source>
</evidence>
<dbReference type="GO" id="GO:0016462">
    <property type="term" value="F:pyrophosphatase activity"/>
    <property type="evidence" value="ECO:0007669"/>
    <property type="project" value="UniProtKB-ARBA"/>
</dbReference>
<dbReference type="InterPro" id="IPR033469">
    <property type="entry name" value="CYTH-like_dom_sf"/>
</dbReference>
<dbReference type="OrthoDB" id="2160189at2759"/>
<name>A0A8X7S1P5_BRACI</name>
<evidence type="ECO:0000313" key="3">
    <source>
        <dbReference type="Proteomes" id="UP000886595"/>
    </source>
</evidence>
<protein>
    <recommendedName>
        <fullName evidence="1">CYTH domain-containing protein</fullName>
    </recommendedName>
</protein>
<organism evidence="2 3">
    <name type="scientific">Brassica carinata</name>
    <name type="common">Ethiopian mustard</name>
    <name type="synonym">Abyssinian cabbage</name>
    <dbReference type="NCBI Taxonomy" id="52824"/>
    <lineage>
        <taxon>Eukaryota</taxon>
        <taxon>Viridiplantae</taxon>
        <taxon>Streptophyta</taxon>
        <taxon>Embryophyta</taxon>
        <taxon>Tracheophyta</taxon>
        <taxon>Spermatophyta</taxon>
        <taxon>Magnoliopsida</taxon>
        <taxon>eudicotyledons</taxon>
        <taxon>Gunneridae</taxon>
        <taxon>Pentapetalae</taxon>
        <taxon>rosids</taxon>
        <taxon>malvids</taxon>
        <taxon>Brassicales</taxon>
        <taxon>Brassicaceae</taxon>
        <taxon>Brassiceae</taxon>
        <taxon>Brassica</taxon>
    </lineage>
</organism>
<dbReference type="Gene3D" id="2.40.320.10">
    <property type="entry name" value="Hypothetical Protein Pfu-838710-001"/>
    <property type="match status" value="1"/>
</dbReference>
<gene>
    <name evidence="2" type="ORF">Bca52824_034519</name>
</gene>
<proteinExistence type="predicted"/>
<accession>A0A8X7S1P5</accession>
<dbReference type="PANTHER" id="PTHR34948:SF2">
    <property type="entry name" value="TRIPHOSPHATE TUNNEL METALLOENZYME 3"/>
    <property type="match status" value="1"/>
</dbReference>
<dbReference type="Proteomes" id="UP000886595">
    <property type="component" value="Unassembled WGS sequence"/>
</dbReference>
<dbReference type="InterPro" id="IPR023577">
    <property type="entry name" value="CYTH_domain"/>
</dbReference>
<dbReference type="EMBL" id="JAAMPC010000008">
    <property type="protein sequence ID" value="KAG2298047.1"/>
    <property type="molecule type" value="Genomic_DNA"/>
</dbReference>
<dbReference type="AlphaFoldDB" id="A0A8X7S1P5"/>
<feature type="domain" description="CYTH" evidence="1">
    <location>
        <begin position="1"/>
        <end position="211"/>
    </location>
</feature>
<dbReference type="PROSITE" id="PS51707">
    <property type="entry name" value="CYTH"/>
    <property type="match status" value="1"/>
</dbReference>
<dbReference type="PANTHER" id="PTHR34948">
    <property type="entry name" value="OS08G0299200 PROTEIN"/>
    <property type="match status" value="1"/>
</dbReference>
<dbReference type="SUPFAM" id="SSF55154">
    <property type="entry name" value="CYTH-like phosphatases"/>
    <property type="match status" value="1"/>
</dbReference>
<dbReference type="SMART" id="SM01118">
    <property type="entry name" value="CYTH"/>
    <property type="match status" value="1"/>
</dbReference>
<dbReference type="Pfam" id="PF01928">
    <property type="entry name" value="CYTH"/>
    <property type="match status" value="1"/>
</dbReference>
<evidence type="ECO:0000259" key="1">
    <source>
        <dbReference type="PROSITE" id="PS51707"/>
    </source>
</evidence>
<reference evidence="2 3" key="1">
    <citation type="submission" date="2020-02" db="EMBL/GenBank/DDBJ databases">
        <authorList>
            <person name="Ma Q."/>
            <person name="Huang Y."/>
            <person name="Song X."/>
            <person name="Pei D."/>
        </authorList>
    </citation>
    <scope>NUCLEOTIDE SEQUENCE [LARGE SCALE GENOMIC DNA]</scope>
    <source>
        <strain evidence="2">Sxm20200214</strain>
        <tissue evidence="2">Leaf</tissue>
    </source>
</reference>
<comment type="caution">
    <text evidence="2">The sequence shown here is derived from an EMBL/GenBank/DDBJ whole genome shotgun (WGS) entry which is preliminary data.</text>
</comment>
<keyword evidence="3" id="KW-1185">Reference proteome</keyword>
<dbReference type="CDD" id="cd07374">
    <property type="entry name" value="CYTH-like_Pase"/>
    <property type="match status" value="1"/>
</dbReference>